<proteinExistence type="predicted"/>
<sequence length="47" mass="4945">MKKGQERGLSRRAVIAGLLLTGAGAALAATSYYDKNGFYQGSGKNRP</sequence>
<protein>
    <submittedName>
        <fullName evidence="1">Uncharacterized protein</fullName>
    </submittedName>
</protein>
<evidence type="ECO:0000313" key="1">
    <source>
        <dbReference type="EMBL" id="GBO94015.1"/>
    </source>
</evidence>
<gene>
    <name evidence="1" type="ORF">MESMUL_13690</name>
</gene>
<name>A0A388SCS7_9BURK</name>
<dbReference type="AlphaFoldDB" id="A0A388SCS7"/>
<reference evidence="1 2" key="1">
    <citation type="journal article" date="2018" name="Int. J. Syst. Evol. Microbiol.">
        <title>Mesosutterella multiformis gen. nov., sp. nov., a member of the family Sutterellaceae and Sutterella megalosphaeroides sp. nov., isolated from human faeces.</title>
        <authorList>
            <person name="Sakamoto M."/>
            <person name="Ikeyama N."/>
            <person name="Kunihiro T."/>
            <person name="Iino T."/>
            <person name="Yuki M."/>
            <person name="Ohkuma M."/>
        </authorList>
    </citation>
    <scope>NUCLEOTIDE SEQUENCE [LARGE SCALE GENOMIC DNA]</scope>
    <source>
        <strain evidence="1 2">4NBBH2</strain>
    </source>
</reference>
<keyword evidence="2" id="KW-1185">Reference proteome</keyword>
<accession>A0A401LMU4</accession>
<dbReference type="RefSeq" id="WP_160117880.1">
    <property type="nucleotide sequence ID" value="NZ_BGZJ01000001.1"/>
</dbReference>
<comment type="caution">
    <text evidence="1">The sequence shown here is derived from an EMBL/GenBank/DDBJ whole genome shotgun (WGS) entry which is preliminary data.</text>
</comment>
<evidence type="ECO:0000313" key="2">
    <source>
        <dbReference type="Proteomes" id="UP000266091"/>
    </source>
</evidence>
<dbReference type="Proteomes" id="UP000266091">
    <property type="component" value="Unassembled WGS sequence"/>
</dbReference>
<organism evidence="1 2">
    <name type="scientific">Mesosutterella multiformis</name>
    <dbReference type="NCBI Taxonomy" id="2259133"/>
    <lineage>
        <taxon>Bacteria</taxon>
        <taxon>Pseudomonadati</taxon>
        <taxon>Pseudomonadota</taxon>
        <taxon>Betaproteobacteria</taxon>
        <taxon>Burkholderiales</taxon>
        <taxon>Sutterellaceae</taxon>
        <taxon>Mesosutterella</taxon>
    </lineage>
</organism>
<accession>A0A388SCS7</accession>
<dbReference type="EMBL" id="BGZJ01000001">
    <property type="protein sequence ID" value="GBO94015.1"/>
    <property type="molecule type" value="Genomic_DNA"/>
</dbReference>